<comment type="caution">
    <text evidence="1">The sequence shown here is derived from an EMBL/GenBank/DDBJ whole genome shotgun (WGS) entry which is preliminary data.</text>
</comment>
<dbReference type="AlphaFoldDB" id="A0A0C1VB19"/>
<reference evidence="1 2" key="1">
    <citation type="submission" date="2014-07" db="EMBL/GenBank/DDBJ databases">
        <title>Unique and conserved regions in Vibrio harveyi and related species in comparison with the shrimp pathogen Vibrio harveyi CAIM 1792.</title>
        <authorList>
            <person name="Espinoza-Valles I."/>
            <person name="Vora G."/>
            <person name="Leekitcharoenphon P."/>
            <person name="Ussery D."/>
            <person name="Hoj L."/>
            <person name="Gomez-Gil B."/>
        </authorList>
    </citation>
    <scope>NUCLEOTIDE SEQUENCE [LARGE SCALE GENOMIC DNA]</scope>
    <source>
        <strain evidence="2">CAIM 1854 / LMG 25443</strain>
    </source>
</reference>
<dbReference type="Proteomes" id="UP000031586">
    <property type="component" value="Unassembled WGS sequence"/>
</dbReference>
<accession>A0A0C1VB19</accession>
<proteinExistence type="predicted"/>
<dbReference type="RefSeq" id="WP_020197794.1">
    <property type="nucleotide sequence ID" value="NZ_JPRD01000070.1"/>
</dbReference>
<organism evidence="1 2">
    <name type="scientific">Vibrio owensii CAIM 1854 = LMG 25443</name>
    <dbReference type="NCBI Taxonomy" id="1229493"/>
    <lineage>
        <taxon>Bacteria</taxon>
        <taxon>Pseudomonadati</taxon>
        <taxon>Pseudomonadota</taxon>
        <taxon>Gammaproteobacteria</taxon>
        <taxon>Vibrionales</taxon>
        <taxon>Vibrionaceae</taxon>
        <taxon>Vibrio</taxon>
    </lineage>
</organism>
<evidence type="ECO:0000313" key="1">
    <source>
        <dbReference type="EMBL" id="KIF46863.1"/>
    </source>
</evidence>
<sequence length="82" mass="9718">MVKKLFEMIMDYVREEGFMVSGTRFVGKQCYYDVTVTQRHISIYRNGGKLPFYRIETMKDAVSFCQIISSIIHTQQLCSFFR</sequence>
<evidence type="ECO:0000313" key="2">
    <source>
        <dbReference type="Proteomes" id="UP000031586"/>
    </source>
</evidence>
<dbReference type="PATRIC" id="fig|1229493.5.peg.5514"/>
<protein>
    <submittedName>
        <fullName evidence="1">Uncharacterized protein</fullName>
    </submittedName>
</protein>
<gene>
    <name evidence="1" type="ORF">H735_28460</name>
</gene>
<dbReference type="EMBL" id="JPRD01000070">
    <property type="protein sequence ID" value="KIF46863.1"/>
    <property type="molecule type" value="Genomic_DNA"/>
</dbReference>
<name>A0A0C1VB19_9VIBR</name>